<dbReference type="Proteomes" id="UP000033869">
    <property type="component" value="Unassembled WGS sequence"/>
</dbReference>
<comment type="caution">
    <text evidence="2">The sequence shown here is derived from an EMBL/GenBank/DDBJ whole genome shotgun (WGS) entry which is preliminary data.</text>
</comment>
<keyword evidence="1" id="KW-0812">Transmembrane</keyword>
<accession>A0A0G0YHY2</accession>
<protein>
    <submittedName>
        <fullName evidence="2">Uncharacterized protein</fullName>
    </submittedName>
</protein>
<name>A0A0G0YHY2_UNCC2</name>
<feature type="transmembrane region" description="Helical" evidence="1">
    <location>
        <begin position="57"/>
        <end position="80"/>
    </location>
</feature>
<evidence type="ECO:0000313" key="2">
    <source>
        <dbReference type="EMBL" id="KKS09141.1"/>
    </source>
</evidence>
<feature type="transmembrane region" description="Helical" evidence="1">
    <location>
        <begin position="12"/>
        <end position="31"/>
    </location>
</feature>
<keyword evidence="1" id="KW-1133">Transmembrane helix</keyword>
<evidence type="ECO:0000256" key="1">
    <source>
        <dbReference type="SAM" id="Phobius"/>
    </source>
</evidence>
<evidence type="ECO:0000313" key="3">
    <source>
        <dbReference type="Proteomes" id="UP000033869"/>
    </source>
</evidence>
<keyword evidence="1" id="KW-0472">Membrane</keyword>
<gene>
    <name evidence="2" type="ORF">UU65_C0003G0196</name>
</gene>
<sequence length="122" mass="13631">MAYYKSVFTKLFRGFFLVGTFHLLIALTYFVTFPVSQDFLANAASSMDYGTIDNSNFVFLINFFILIASIGLAMLASVTLKQLGSSKNQIKIAPLVLEPIEIAKPQITKAKQTPKKKIIIQF</sequence>
<proteinExistence type="predicted"/>
<reference evidence="2 3" key="1">
    <citation type="journal article" date="2015" name="Nature">
        <title>rRNA introns, odd ribosomes, and small enigmatic genomes across a large radiation of phyla.</title>
        <authorList>
            <person name="Brown C.T."/>
            <person name="Hug L.A."/>
            <person name="Thomas B.C."/>
            <person name="Sharon I."/>
            <person name="Castelle C.J."/>
            <person name="Singh A."/>
            <person name="Wilkins M.J."/>
            <person name="Williams K.H."/>
            <person name="Banfield J.F."/>
        </authorList>
    </citation>
    <scope>NUCLEOTIDE SEQUENCE [LARGE SCALE GENOMIC DNA]</scope>
</reference>
<dbReference type="AlphaFoldDB" id="A0A0G0YHY2"/>
<dbReference type="EMBL" id="LCBL01000003">
    <property type="protein sequence ID" value="KKS09141.1"/>
    <property type="molecule type" value="Genomic_DNA"/>
</dbReference>
<organism evidence="2 3">
    <name type="scientific">candidate division CPR2 bacterium GW2011_GWC1_41_48</name>
    <dbReference type="NCBI Taxonomy" id="1618344"/>
    <lineage>
        <taxon>Bacteria</taxon>
        <taxon>Bacteria division CPR2</taxon>
    </lineage>
</organism>